<dbReference type="SUPFAM" id="SSF103473">
    <property type="entry name" value="MFS general substrate transporter"/>
    <property type="match status" value="1"/>
</dbReference>
<dbReference type="CDD" id="cd17353">
    <property type="entry name" value="MFS_OFA_like"/>
    <property type="match status" value="1"/>
</dbReference>
<dbReference type="Pfam" id="PF07690">
    <property type="entry name" value="MFS_1"/>
    <property type="match status" value="1"/>
</dbReference>
<evidence type="ECO:0000256" key="3">
    <source>
        <dbReference type="ARBA" id="ARBA00022692"/>
    </source>
</evidence>
<gene>
    <name evidence="8" type="ORF">SAMN05878443_0206</name>
</gene>
<evidence type="ECO:0000313" key="9">
    <source>
        <dbReference type="Proteomes" id="UP000184758"/>
    </source>
</evidence>
<dbReference type="GO" id="GO:0005886">
    <property type="term" value="C:plasma membrane"/>
    <property type="evidence" value="ECO:0007669"/>
    <property type="project" value="UniProtKB-SubCell"/>
</dbReference>
<evidence type="ECO:0000256" key="6">
    <source>
        <dbReference type="SAM" id="Phobius"/>
    </source>
</evidence>
<dbReference type="InterPro" id="IPR050327">
    <property type="entry name" value="Proton-linked_MCT"/>
</dbReference>
<feature type="transmembrane region" description="Helical" evidence="6">
    <location>
        <begin position="78"/>
        <end position="96"/>
    </location>
</feature>
<keyword evidence="5 6" id="KW-0472">Membrane</keyword>
<dbReference type="GO" id="GO:0022857">
    <property type="term" value="F:transmembrane transporter activity"/>
    <property type="evidence" value="ECO:0007669"/>
    <property type="project" value="InterPro"/>
</dbReference>
<feature type="transmembrane region" description="Helical" evidence="6">
    <location>
        <begin position="306"/>
        <end position="329"/>
    </location>
</feature>
<feature type="transmembrane region" description="Helical" evidence="6">
    <location>
        <begin position="341"/>
        <end position="362"/>
    </location>
</feature>
<sequence length="394" mass="42888">MREKSIETKRWQALLGGVLMQLCIGGVYTWSLFNQPLIDAYGWERTEVYTAYSLIIFIFAFVTIFSGRLQDKIGPRKVATIGILFFSSGLIVASMARSLPMLYLGYSVLGGIGVGMVYVCPLSTSLKWYPKKKGMITGIIIGAFGLGGFVFNFVLSYLIQTIGVSQTFLVQAFVYAVVGLIGAQMLSVPQQSEGRTTILVNEIDFKPTLMLKTRTFYLLCIIYFLGSLSGLIVIGLAQDIAREVVGLTPQIAGYSVAVAAVANASGRIGWGAVSDIFGRLKVFSLLFLITAFSMLTLSFWTHNAIVYFLILALIVSSFGGFLATFPAITSDYFGSFYFGSNYGLIYQAYGVASLAGPFILGLTSQDTHAFFIASMLAVGGFILTLVVRPPKLIR</sequence>
<evidence type="ECO:0000256" key="4">
    <source>
        <dbReference type="ARBA" id="ARBA00022989"/>
    </source>
</evidence>
<protein>
    <submittedName>
        <fullName evidence="8">MFS transporter, OFA family, oxalate/formate antiporter</fullName>
    </submittedName>
</protein>
<dbReference type="RefSeq" id="WP_034546689.1">
    <property type="nucleotide sequence ID" value="NZ_FSRN01000001.1"/>
</dbReference>
<dbReference type="PANTHER" id="PTHR11360">
    <property type="entry name" value="MONOCARBOXYLATE TRANSPORTER"/>
    <property type="match status" value="1"/>
</dbReference>
<evidence type="ECO:0000259" key="7">
    <source>
        <dbReference type="PROSITE" id="PS50850"/>
    </source>
</evidence>
<organism evidence="8 9">
    <name type="scientific">Carnobacterium alterfunditum</name>
    <dbReference type="NCBI Taxonomy" id="28230"/>
    <lineage>
        <taxon>Bacteria</taxon>
        <taxon>Bacillati</taxon>
        <taxon>Bacillota</taxon>
        <taxon>Bacilli</taxon>
        <taxon>Lactobacillales</taxon>
        <taxon>Carnobacteriaceae</taxon>
        <taxon>Carnobacterium</taxon>
    </lineage>
</organism>
<keyword evidence="9" id="KW-1185">Reference proteome</keyword>
<feature type="transmembrane region" description="Helical" evidence="6">
    <location>
        <begin position="48"/>
        <end position="66"/>
    </location>
</feature>
<reference evidence="9" key="1">
    <citation type="submission" date="2016-11" db="EMBL/GenBank/DDBJ databases">
        <authorList>
            <person name="Varghese N."/>
            <person name="Submissions S."/>
        </authorList>
    </citation>
    <scope>NUCLEOTIDE SEQUENCE [LARGE SCALE GENOMIC DNA]</scope>
    <source>
        <strain evidence="9">313</strain>
    </source>
</reference>
<comment type="subcellular location">
    <subcellularLocation>
        <location evidence="1">Cell membrane</location>
        <topology evidence="1">Multi-pass membrane protein</topology>
    </subcellularLocation>
</comment>
<dbReference type="STRING" id="28230.SAMN05878443_0206"/>
<dbReference type="InterPro" id="IPR020846">
    <property type="entry name" value="MFS_dom"/>
</dbReference>
<feature type="transmembrane region" description="Helical" evidence="6">
    <location>
        <begin position="102"/>
        <end position="122"/>
    </location>
</feature>
<keyword evidence="4 6" id="KW-1133">Transmembrane helix</keyword>
<evidence type="ECO:0000256" key="5">
    <source>
        <dbReference type="ARBA" id="ARBA00023136"/>
    </source>
</evidence>
<name>A0A1N6EUC2_9LACT</name>
<keyword evidence="2" id="KW-0813">Transport</keyword>
<dbReference type="PANTHER" id="PTHR11360:SF304">
    <property type="entry name" value="MFS DOMAIN-CONTAINING PROTEIN"/>
    <property type="match status" value="1"/>
</dbReference>
<feature type="transmembrane region" description="Helical" evidence="6">
    <location>
        <begin position="368"/>
        <end position="387"/>
    </location>
</feature>
<feature type="transmembrane region" description="Helical" evidence="6">
    <location>
        <begin position="12"/>
        <end position="33"/>
    </location>
</feature>
<dbReference type="Gene3D" id="1.20.1250.20">
    <property type="entry name" value="MFS general substrate transporter like domains"/>
    <property type="match status" value="2"/>
</dbReference>
<accession>A0A1N6EUC2</accession>
<dbReference type="AlphaFoldDB" id="A0A1N6EUC2"/>
<feature type="transmembrane region" description="Helical" evidence="6">
    <location>
        <begin position="282"/>
        <end position="300"/>
    </location>
</feature>
<dbReference type="InterPro" id="IPR011701">
    <property type="entry name" value="MFS"/>
</dbReference>
<evidence type="ECO:0000256" key="2">
    <source>
        <dbReference type="ARBA" id="ARBA00022448"/>
    </source>
</evidence>
<dbReference type="PROSITE" id="PS50850">
    <property type="entry name" value="MFS"/>
    <property type="match status" value="1"/>
</dbReference>
<dbReference type="InterPro" id="IPR036259">
    <property type="entry name" value="MFS_trans_sf"/>
</dbReference>
<dbReference type="EMBL" id="FSRN01000001">
    <property type="protein sequence ID" value="SIN86607.1"/>
    <property type="molecule type" value="Genomic_DNA"/>
</dbReference>
<feature type="domain" description="Major facilitator superfamily (MFS) profile" evidence="7">
    <location>
        <begin position="9"/>
        <end position="392"/>
    </location>
</feature>
<dbReference type="eggNOG" id="COG2223">
    <property type="taxonomic scope" value="Bacteria"/>
</dbReference>
<evidence type="ECO:0000256" key="1">
    <source>
        <dbReference type="ARBA" id="ARBA00004651"/>
    </source>
</evidence>
<proteinExistence type="predicted"/>
<dbReference type="Proteomes" id="UP000184758">
    <property type="component" value="Unassembled WGS sequence"/>
</dbReference>
<evidence type="ECO:0000313" key="8">
    <source>
        <dbReference type="EMBL" id="SIN86607.1"/>
    </source>
</evidence>
<feature type="transmembrane region" description="Helical" evidence="6">
    <location>
        <begin position="165"/>
        <end position="186"/>
    </location>
</feature>
<feature type="transmembrane region" description="Helical" evidence="6">
    <location>
        <begin position="134"/>
        <end position="159"/>
    </location>
</feature>
<feature type="transmembrane region" description="Helical" evidence="6">
    <location>
        <begin position="216"/>
        <end position="236"/>
    </location>
</feature>
<keyword evidence="3 6" id="KW-0812">Transmembrane</keyword>